<dbReference type="GO" id="GO:0032259">
    <property type="term" value="P:methylation"/>
    <property type="evidence" value="ECO:0007669"/>
    <property type="project" value="UniProtKB-KW"/>
</dbReference>
<comment type="caution">
    <text evidence="3">The sequence shown here is derived from an EMBL/GenBank/DDBJ whole genome shotgun (WGS) entry which is preliminary data.</text>
</comment>
<sequence length="313" mass="33625">MAVRWSEAMRTALYGPDGFYTRQSPAAHFRTSSQLPPFADAIAEIVRRVDAATGRPEVFEVVDMAAGGGELLDRLSRLVPLEGRLRLTGVEVRPRPPGLPSAVEWREEPPPRVTGLLLACEWLDNVPLDLCEAGDDGVARYQLVDPATGTVTTGEPVSAEDAAWLRRWWPTPPGTVAEIGTTRDAAWRDLTARLDRGLAVAVDYGHTRATRPGFPTLTGFRDGREVAAIPDGRGDVTAHVAMDSPGGELIRQRDALRALGVTGARPDRETALRDPAGYLAALSAAGQAGELLAPGGLGGHWWLLQPAGIHFRL</sequence>
<dbReference type="InterPro" id="IPR038375">
    <property type="entry name" value="NDUFAF7_sf"/>
</dbReference>
<dbReference type="RefSeq" id="WP_147138124.1">
    <property type="nucleotide sequence ID" value="NZ_BAABIJ010000002.1"/>
</dbReference>
<organism evidence="3 4">
    <name type="scientific">Stackebrandtia albiflava</name>
    <dbReference type="NCBI Taxonomy" id="406432"/>
    <lineage>
        <taxon>Bacteria</taxon>
        <taxon>Bacillati</taxon>
        <taxon>Actinomycetota</taxon>
        <taxon>Actinomycetes</taxon>
        <taxon>Glycomycetales</taxon>
        <taxon>Glycomycetaceae</taxon>
        <taxon>Stackebrandtia</taxon>
    </lineage>
</organism>
<name>A0A562V175_9ACTN</name>
<keyword evidence="4" id="KW-1185">Reference proteome</keyword>
<dbReference type="Proteomes" id="UP000321617">
    <property type="component" value="Unassembled WGS sequence"/>
</dbReference>
<evidence type="ECO:0000256" key="2">
    <source>
        <dbReference type="ARBA" id="ARBA00022679"/>
    </source>
</evidence>
<evidence type="ECO:0000256" key="1">
    <source>
        <dbReference type="ARBA" id="ARBA00022603"/>
    </source>
</evidence>
<dbReference type="GO" id="GO:0008168">
    <property type="term" value="F:methyltransferase activity"/>
    <property type="evidence" value="ECO:0007669"/>
    <property type="project" value="UniProtKB-KW"/>
</dbReference>
<dbReference type="SUPFAM" id="SSF53335">
    <property type="entry name" value="S-adenosyl-L-methionine-dependent methyltransferases"/>
    <property type="match status" value="1"/>
</dbReference>
<keyword evidence="1 3" id="KW-0489">Methyltransferase</keyword>
<accession>A0A562V175</accession>
<evidence type="ECO:0000313" key="4">
    <source>
        <dbReference type="Proteomes" id="UP000321617"/>
    </source>
</evidence>
<proteinExistence type="predicted"/>
<dbReference type="InterPro" id="IPR029063">
    <property type="entry name" value="SAM-dependent_MTases_sf"/>
</dbReference>
<dbReference type="InterPro" id="IPR003788">
    <property type="entry name" value="NDUFAF7"/>
</dbReference>
<dbReference type="AlphaFoldDB" id="A0A562V175"/>
<dbReference type="OrthoDB" id="4856867at2"/>
<protein>
    <submittedName>
        <fullName evidence="3">SAM-dependent MidA family methyltransferase</fullName>
    </submittedName>
</protein>
<dbReference type="Pfam" id="PF02636">
    <property type="entry name" value="Methyltransf_28"/>
    <property type="match status" value="1"/>
</dbReference>
<dbReference type="EMBL" id="VLLL01000006">
    <property type="protein sequence ID" value="TWJ11670.1"/>
    <property type="molecule type" value="Genomic_DNA"/>
</dbReference>
<keyword evidence="2 3" id="KW-0808">Transferase</keyword>
<evidence type="ECO:0000313" key="3">
    <source>
        <dbReference type="EMBL" id="TWJ11670.1"/>
    </source>
</evidence>
<gene>
    <name evidence="3" type="ORF">LX16_2397</name>
</gene>
<reference evidence="3 4" key="1">
    <citation type="journal article" date="2013" name="Stand. Genomic Sci.">
        <title>Genomic Encyclopedia of Type Strains, Phase I: The one thousand microbial genomes (KMG-I) project.</title>
        <authorList>
            <person name="Kyrpides N.C."/>
            <person name="Woyke T."/>
            <person name="Eisen J.A."/>
            <person name="Garrity G."/>
            <person name="Lilburn T.G."/>
            <person name="Beck B.J."/>
            <person name="Whitman W.B."/>
            <person name="Hugenholtz P."/>
            <person name="Klenk H.P."/>
        </authorList>
    </citation>
    <scope>NUCLEOTIDE SEQUENCE [LARGE SCALE GENOMIC DNA]</scope>
    <source>
        <strain evidence="3 4">DSM 45044</strain>
    </source>
</reference>
<dbReference type="Gene3D" id="3.40.50.12710">
    <property type="match status" value="1"/>
</dbReference>